<reference evidence="2" key="1">
    <citation type="submission" date="2021-09" db="EMBL/GenBank/DDBJ databases">
        <title>Genome of Aequorivita sp. strain F47161.</title>
        <authorList>
            <person name="Wang Y."/>
        </authorList>
    </citation>
    <scope>NUCLEOTIDE SEQUENCE</scope>
    <source>
        <strain evidence="2">F47161</strain>
    </source>
</reference>
<feature type="chain" id="PRO_5040945387" evidence="1">
    <location>
        <begin position="22"/>
        <end position="485"/>
    </location>
</feature>
<dbReference type="Gene3D" id="1.25.40.390">
    <property type="match status" value="1"/>
</dbReference>
<keyword evidence="3" id="KW-1185">Reference proteome</keyword>
<sequence length="485" mass="53318">MKKIFLILTAAVMAVSCSDNLEDLNQNIKDPTAVSGESLFASAQKQLADQVVTPNVNLNNLRLWTQQLQETTYTDESQYDQITRAIPDNHWREMYRDVLKDLDEAARVISETDNDLTNALKPNKLAIIEVLTVYAYSNLVETYGDVPYSEALDIENLLPAYDDGLTIYKDLIARLNAAIGSMNTGVGSFNGTQDLMYSGDVSNWKKFANSLKLRMGIMLSDVDAGLSKSTVESAVTSGVFTSNADNGSYMYSAAAPNNNPMNDNLVLSGRNDYVAAVTIIDIMNDLEDPRRPVYFTDVDGEYIGGQIGEISAYPDFSHVADRLVDPTEPGVLLSYVEVRFLMAEAAARGYSVGGDAATHYAAGITASFDYWGADDVATYLAKPEVDYASALATSISNPAWKQVIGTQAYLGLYNRTFANYLSVRRLDYPILAEPTGAESGFPTRYLYPVAEQTLNEDNYNAASSAIGGDAPETRLFWDKFYTFDF</sequence>
<dbReference type="Pfam" id="PF12771">
    <property type="entry name" value="SusD-like_2"/>
    <property type="match status" value="1"/>
</dbReference>
<dbReference type="RefSeq" id="WP_237602042.1">
    <property type="nucleotide sequence ID" value="NZ_JAIRBA010000005.1"/>
</dbReference>
<gene>
    <name evidence="2" type="ORF">K8089_04270</name>
</gene>
<comment type="caution">
    <text evidence="2">The sequence shown here is derived from an EMBL/GenBank/DDBJ whole genome shotgun (WGS) entry which is preliminary data.</text>
</comment>
<keyword evidence="2" id="KW-0449">Lipoprotein</keyword>
<dbReference type="AlphaFoldDB" id="A0A9X1QW55"/>
<dbReference type="Proteomes" id="UP001139461">
    <property type="component" value="Unassembled WGS sequence"/>
</dbReference>
<dbReference type="InterPro" id="IPR041662">
    <property type="entry name" value="SusD-like_2"/>
</dbReference>
<keyword evidence="1" id="KW-0732">Signal</keyword>
<evidence type="ECO:0000313" key="3">
    <source>
        <dbReference type="Proteomes" id="UP001139461"/>
    </source>
</evidence>
<accession>A0A9X1QW55</accession>
<name>A0A9X1QW55_9FLAO</name>
<evidence type="ECO:0000256" key="1">
    <source>
        <dbReference type="SAM" id="SignalP"/>
    </source>
</evidence>
<dbReference type="EMBL" id="JAIRBA010000005">
    <property type="protein sequence ID" value="MCG2418228.1"/>
    <property type="molecule type" value="Genomic_DNA"/>
</dbReference>
<dbReference type="SUPFAM" id="SSF48452">
    <property type="entry name" value="TPR-like"/>
    <property type="match status" value="1"/>
</dbReference>
<proteinExistence type="predicted"/>
<evidence type="ECO:0000313" key="2">
    <source>
        <dbReference type="EMBL" id="MCG2418228.1"/>
    </source>
</evidence>
<dbReference type="PROSITE" id="PS51257">
    <property type="entry name" value="PROKAR_LIPOPROTEIN"/>
    <property type="match status" value="1"/>
</dbReference>
<dbReference type="InterPro" id="IPR011990">
    <property type="entry name" value="TPR-like_helical_dom_sf"/>
</dbReference>
<feature type="signal peptide" evidence="1">
    <location>
        <begin position="1"/>
        <end position="21"/>
    </location>
</feature>
<organism evidence="2 3">
    <name type="scientific">Aequorivita vitellina</name>
    <dbReference type="NCBI Taxonomy" id="2874475"/>
    <lineage>
        <taxon>Bacteria</taxon>
        <taxon>Pseudomonadati</taxon>
        <taxon>Bacteroidota</taxon>
        <taxon>Flavobacteriia</taxon>
        <taxon>Flavobacteriales</taxon>
        <taxon>Flavobacteriaceae</taxon>
        <taxon>Aequorivita</taxon>
    </lineage>
</organism>
<protein>
    <submittedName>
        <fullName evidence="2">SusD/RagB family nutrient-binding outer membrane lipoprotein</fullName>
    </submittedName>
</protein>